<evidence type="ECO:0000259" key="2">
    <source>
        <dbReference type="Pfam" id="PF13439"/>
    </source>
</evidence>
<comment type="caution">
    <text evidence="3">The sequence shown here is derived from an EMBL/GenBank/DDBJ whole genome shotgun (WGS) entry which is preliminary data.</text>
</comment>
<dbReference type="GO" id="GO:0016757">
    <property type="term" value="F:glycosyltransferase activity"/>
    <property type="evidence" value="ECO:0007669"/>
    <property type="project" value="InterPro"/>
</dbReference>
<sequence length="365" mass="40497">MRIVIITSWATDVISGSGTAVFFNAFLAGLRERGYAIEVIAPNFDTSDYIETTLKRFQFNTELRTDARLREADVVIGFDYDGYGLDPASRPPMIASAHAIFGDLCRWEREPIRTMVYAQAFFDRLNMQQADLVTAGSQYAKDKIVSLYGVPAEKVMVIPHGMITPSWLPLVEAEPRQANDHPIVLAVGKLYPRKRVDVLLRAIPLLIEEFPNLEVRIVGNGLEWGALHALADELKVNAHVTWLSHIADDAAFAREWRQADVFCHPSSQESFGYVYLEAMTLGKPIVAARASAAPEVVGEAGLLVEPENPAAFAEGIRLLLRDEALRAEYGQRGRARAPQFTVARMIDGYEAAIQRVLSATTESIH</sequence>
<accession>A0A2M8PGS4</accession>
<dbReference type="InterPro" id="IPR028098">
    <property type="entry name" value="Glyco_trans_4-like_N"/>
</dbReference>
<evidence type="ECO:0000259" key="1">
    <source>
        <dbReference type="Pfam" id="PF00534"/>
    </source>
</evidence>
<gene>
    <name evidence="3" type="ORF">CUN49_03875</name>
</gene>
<dbReference type="PANTHER" id="PTHR12526:SF635">
    <property type="entry name" value="GLYCOSYL TRANSFERASE GROUP 1"/>
    <property type="match status" value="1"/>
</dbReference>
<evidence type="ECO:0000313" key="3">
    <source>
        <dbReference type="EMBL" id="PJF36756.1"/>
    </source>
</evidence>
<organism evidence="3 4">
    <name type="scientific">Candidatus Thermofonsia Clade 1 bacterium</name>
    <dbReference type="NCBI Taxonomy" id="2364210"/>
    <lineage>
        <taxon>Bacteria</taxon>
        <taxon>Bacillati</taxon>
        <taxon>Chloroflexota</taxon>
        <taxon>Candidatus Thermofontia</taxon>
        <taxon>Candidatus Thermofonsia Clade 1</taxon>
    </lineage>
</organism>
<dbReference type="Pfam" id="PF13439">
    <property type="entry name" value="Glyco_transf_4"/>
    <property type="match status" value="1"/>
</dbReference>
<dbReference type="CDD" id="cd03801">
    <property type="entry name" value="GT4_PimA-like"/>
    <property type="match status" value="1"/>
</dbReference>
<dbReference type="SUPFAM" id="SSF53756">
    <property type="entry name" value="UDP-Glycosyltransferase/glycogen phosphorylase"/>
    <property type="match status" value="1"/>
</dbReference>
<protein>
    <recommendedName>
        <fullName evidence="5">Glycosyltransferase family 1 protein</fullName>
    </recommendedName>
</protein>
<dbReference type="Gene3D" id="3.40.50.2000">
    <property type="entry name" value="Glycogen Phosphorylase B"/>
    <property type="match status" value="2"/>
</dbReference>
<dbReference type="Proteomes" id="UP000229681">
    <property type="component" value="Unassembled WGS sequence"/>
</dbReference>
<dbReference type="Pfam" id="PF00534">
    <property type="entry name" value="Glycos_transf_1"/>
    <property type="match status" value="1"/>
</dbReference>
<feature type="domain" description="Glycosyl transferase family 1" evidence="1">
    <location>
        <begin position="177"/>
        <end position="335"/>
    </location>
</feature>
<dbReference type="InterPro" id="IPR001296">
    <property type="entry name" value="Glyco_trans_1"/>
</dbReference>
<evidence type="ECO:0000313" key="4">
    <source>
        <dbReference type="Proteomes" id="UP000229681"/>
    </source>
</evidence>
<dbReference type="AlphaFoldDB" id="A0A2M8PGS4"/>
<evidence type="ECO:0008006" key="5">
    <source>
        <dbReference type="Google" id="ProtNLM"/>
    </source>
</evidence>
<name>A0A2M8PGS4_9CHLR</name>
<dbReference type="PANTHER" id="PTHR12526">
    <property type="entry name" value="GLYCOSYLTRANSFERASE"/>
    <property type="match status" value="1"/>
</dbReference>
<reference evidence="3 4" key="1">
    <citation type="submission" date="2017-11" db="EMBL/GenBank/DDBJ databases">
        <title>Evolution of Phototrophy in the Chloroflexi Phylum Driven by Horizontal Gene Transfer.</title>
        <authorList>
            <person name="Ward L.M."/>
            <person name="Hemp J."/>
            <person name="Shih P.M."/>
            <person name="Mcglynn S.E."/>
            <person name="Fischer W."/>
        </authorList>
    </citation>
    <scope>NUCLEOTIDE SEQUENCE [LARGE SCALE GENOMIC DNA]</scope>
    <source>
        <strain evidence="3">JP3_13</strain>
    </source>
</reference>
<proteinExistence type="predicted"/>
<feature type="domain" description="Glycosyltransferase subfamily 4-like N-terminal" evidence="2">
    <location>
        <begin position="18"/>
        <end position="161"/>
    </location>
</feature>
<dbReference type="EMBL" id="PGTM01000033">
    <property type="protein sequence ID" value="PJF36756.1"/>
    <property type="molecule type" value="Genomic_DNA"/>
</dbReference>